<comment type="cofactor">
    <cofactor evidence="2">
        <name>heme b</name>
        <dbReference type="ChEBI" id="CHEBI:60344"/>
    </cofactor>
</comment>
<comment type="similarity">
    <text evidence="3">Belongs to the replication factor A protein 1 family.</text>
</comment>
<evidence type="ECO:0000256" key="17">
    <source>
        <dbReference type="SAM" id="SignalP"/>
    </source>
</evidence>
<evidence type="ECO:0000256" key="8">
    <source>
        <dbReference type="ARBA" id="ARBA00022771"/>
    </source>
</evidence>
<evidence type="ECO:0000256" key="1">
    <source>
        <dbReference type="ARBA" id="ARBA00000189"/>
    </source>
</evidence>
<dbReference type="GO" id="GO:0020037">
    <property type="term" value="F:heme binding"/>
    <property type="evidence" value="ECO:0007669"/>
    <property type="project" value="InterPro"/>
</dbReference>
<keyword evidence="10" id="KW-0560">Oxidoreductase</keyword>
<dbReference type="Pfam" id="PF01336">
    <property type="entry name" value="tRNA_anti-codon"/>
    <property type="match status" value="1"/>
</dbReference>
<dbReference type="InterPro" id="IPR010255">
    <property type="entry name" value="Haem_peroxidase_sf"/>
</dbReference>
<keyword evidence="9" id="KW-0862">Zinc</keyword>
<dbReference type="InterPro" id="IPR012340">
    <property type="entry name" value="NA-bd_OB-fold"/>
</dbReference>
<evidence type="ECO:0000256" key="7">
    <source>
        <dbReference type="ARBA" id="ARBA00022723"/>
    </source>
</evidence>
<evidence type="ECO:0000256" key="5">
    <source>
        <dbReference type="ARBA" id="ARBA00022559"/>
    </source>
</evidence>
<feature type="domain" description="Plant heme peroxidase family profile" evidence="18">
    <location>
        <begin position="36"/>
        <end position="372"/>
    </location>
</feature>
<comment type="similarity">
    <text evidence="16">Belongs to the peroxidase family.</text>
</comment>
<keyword evidence="5" id="KW-0575">Peroxidase</keyword>
<feature type="binding site" evidence="14">
    <location>
        <position position="79"/>
    </location>
    <ligand>
        <name>Ca(2+)</name>
        <dbReference type="ChEBI" id="CHEBI:29108"/>
        <label>1</label>
    </ligand>
</feature>
<proteinExistence type="inferred from homology"/>
<gene>
    <name evidence="19" type="ORF">SSX86_029401</name>
</gene>
<evidence type="ECO:0000256" key="2">
    <source>
        <dbReference type="ARBA" id="ARBA00001970"/>
    </source>
</evidence>
<evidence type="ECO:0000256" key="3">
    <source>
        <dbReference type="ARBA" id="ARBA00005690"/>
    </source>
</evidence>
<dbReference type="InterPro" id="IPR002016">
    <property type="entry name" value="Haem_peroxidase"/>
</dbReference>
<dbReference type="GO" id="GO:0006979">
    <property type="term" value="P:response to oxidative stress"/>
    <property type="evidence" value="ECO:0007669"/>
    <property type="project" value="InterPro"/>
</dbReference>
<evidence type="ECO:0000256" key="9">
    <source>
        <dbReference type="ARBA" id="ARBA00022833"/>
    </source>
</evidence>
<dbReference type="PANTHER" id="PTHR31235">
    <property type="entry name" value="PEROXIDASE 25-RELATED"/>
    <property type="match status" value="1"/>
</dbReference>
<dbReference type="SUPFAM" id="SSF50249">
    <property type="entry name" value="Nucleic acid-binding proteins"/>
    <property type="match status" value="2"/>
</dbReference>
<dbReference type="GO" id="GO:0140825">
    <property type="term" value="F:lactoperoxidase activity"/>
    <property type="evidence" value="ECO:0007669"/>
    <property type="project" value="UniProtKB-EC"/>
</dbReference>
<evidence type="ECO:0000256" key="12">
    <source>
        <dbReference type="ARBA" id="ARBA00023125"/>
    </source>
</evidence>
<dbReference type="Proteomes" id="UP001408789">
    <property type="component" value="Unassembled WGS sequence"/>
</dbReference>
<evidence type="ECO:0000256" key="11">
    <source>
        <dbReference type="ARBA" id="ARBA00023004"/>
    </source>
</evidence>
<feature type="binding site" evidence="14">
    <location>
        <position position="86"/>
    </location>
    <ligand>
        <name>Ca(2+)</name>
        <dbReference type="ChEBI" id="CHEBI:29108"/>
        <label>1</label>
    </ligand>
</feature>
<evidence type="ECO:0000256" key="13">
    <source>
        <dbReference type="PIRSR" id="PIRSR600823-2"/>
    </source>
</evidence>
<name>A0AAP0GKH7_9ASTR</name>
<reference evidence="19 20" key="1">
    <citation type="submission" date="2024-04" db="EMBL/GenBank/DDBJ databases">
        <title>The reference genome of an endangered Asteraceae, Deinandra increscens subsp. villosa, native to the Central Coast of California.</title>
        <authorList>
            <person name="Guilliams M."/>
            <person name="Hasenstab-Lehman K."/>
            <person name="Meyer R."/>
            <person name="Mcevoy S."/>
        </authorList>
    </citation>
    <scope>NUCLEOTIDE SEQUENCE [LARGE SCALE GENOMIC DNA]</scope>
    <source>
        <tissue evidence="19">Leaf</tissue>
    </source>
</reference>
<dbReference type="Pfam" id="PF04057">
    <property type="entry name" value="Rep-A_N"/>
    <property type="match status" value="1"/>
</dbReference>
<dbReference type="InterPro" id="IPR000823">
    <property type="entry name" value="Peroxidase_pln"/>
</dbReference>
<dbReference type="EC" id="1.11.1.7" evidence="4"/>
<evidence type="ECO:0000313" key="19">
    <source>
        <dbReference type="EMBL" id="KAK9052771.1"/>
    </source>
</evidence>
<dbReference type="GO" id="GO:0008270">
    <property type="term" value="F:zinc ion binding"/>
    <property type="evidence" value="ECO:0007669"/>
    <property type="project" value="UniProtKB-KW"/>
</dbReference>
<comment type="cofactor">
    <cofactor evidence="14">
        <name>Ca(2+)</name>
        <dbReference type="ChEBI" id="CHEBI:29108"/>
    </cofactor>
    <text evidence="14">Binds 2 calcium ions per subunit.</text>
</comment>
<evidence type="ECO:0000256" key="6">
    <source>
        <dbReference type="ARBA" id="ARBA00022617"/>
    </source>
</evidence>
<organism evidence="19 20">
    <name type="scientific">Deinandra increscens subsp. villosa</name>
    <dbReference type="NCBI Taxonomy" id="3103831"/>
    <lineage>
        <taxon>Eukaryota</taxon>
        <taxon>Viridiplantae</taxon>
        <taxon>Streptophyta</taxon>
        <taxon>Embryophyta</taxon>
        <taxon>Tracheophyta</taxon>
        <taxon>Spermatophyta</taxon>
        <taxon>Magnoliopsida</taxon>
        <taxon>eudicotyledons</taxon>
        <taxon>Gunneridae</taxon>
        <taxon>Pentapetalae</taxon>
        <taxon>asterids</taxon>
        <taxon>campanulids</taxon>
        <taxon>Asterales</taxon>
        <taxon>Asteraceae</taxon>
        <taxon>Asteroideae</taxon>
        <taxon>Heliantheae alliance</taxon>
        <taxon>Madieae</taxon>
        <taxon>Madiinae</taxon>
        <taxon>Deinandra</taxon>
    </lineage>
</organism>
<feature type="disulfide bond" evidence="15">
    <location>
        <begin position="80"/>
        <end position="85"/>
    </location>
</feature>
<feature type="chain" id="PRO_5042836496" description="peroxidase" evidence="17">
    <location>
        <begin position="27"/>
        <end position="430"/>
    </location>
</feature>
<dbReference type="GO" id="GO:0006260">
    <property type="term" value="P:DNA replication"/>
    <property type="evidence" value="ECO:0007669"/>
    <property type="project" value="InterPro"/>
</dbReference>
<feature type="binding site" evidence="14">
    <location>
        <position position="88"/>
    </location>
    <ligand>
        <name>Ca(2+)</name>
        <dbReference type="ChEBI" id="CHEBI:29108"/>
        <label>1</label>
    </ligand>
</feature>
<dbReference type="FunFam" id="2.40.50.140:FF:000041">
    <property type="entry name" value="Replication protein A subunit"/>
    <property type="match status" value="1"/>
</dbReference>
<dbReference type="PRINTS" id="PR00461">
    <property type="entry name" value="PLPEROXIDASE"/>
</dbReference>
<dbReference type="Pfam" id="PF00141">
    <property type="entry name" value="peroxidase"/>
    <property type="match status" value="1"/>
</dbReference>
<keyword evidence="8" id="KW-0863">Zinc-finger</keyword>
<comment type="caution">
    <text evidence="19">The sequence shown here is derived from an EMBL/GenBank/DDBJ whole genome shotgun (WGS) entry which is preliminary data.</text>
</comment>
<keyword evidence="6" id="KW-0349">Heme</keyword>
<feature type="signal peptide" evidence="17">
    <location>
        <begin position="1"/>
        <end position="26"/>
    </location>
</feature>
<protein>
    <recommendedName>
        <fullName evidence="4">peroxidase</fullName>
        <ecNumber evidence="4">1.11.1.7</ecNumber>
    </recommendedName>
</protein>
<dbReference type="InterPro" id="IPR004365">
    <property type="entry name" value="NA-bd_OB_tRNA"/>
</dbReference>
<keyword evidence="15" id="KW-1015">Disulfide bond</keyword>
<keyword evidence="12" id="KW-0238">DNA-binding</keyword>
<evidence type="ECO:0000259" key="18">
    <source>
        <dbReference type="PROSITE" id="PS50873"/>
    </source>
</evidence>
<feature type="binding site" evidence="14">
    <location>
        <position position="84"/>
    </location>
    <ligand>
        <name>Ca(2+)</name>
        <dbReference type="ChEBI" id="CHEBI:29108"/>
        <label>1</label>
    </ligand>
</feature>
<dbReference type="Gene3D" id="1.10.420.10">
    <property type="entry name" value="Peroxidase, domain 2"/>
    <property type="match status" value="1"/>
</dbReference>
<dbReference type="PRINTS" id="PR00458">
    <property type="entry name" value="PEROXIDASE"/>
</dbReference>
<feature type="binding site" evidence="13">
    <location>
        <position position="169"/>
    </location>
    <ligand>
        <name>substrate</name>
    </ligand>
</feature>
<sequence>MKMMREGTVFLSFTVILAVCVVETAAAGLLPPESAPLIRHYYKVHNTCANVEPFVRQQVKALMGDKTITPKLIKLLYADCMVNGCDASILLDGDNTEKKSPKNRGLAAFAVIDIVKKVIEARCPRAVSCADILNIVVRDAVFFSGGPSYPVFLGRRDGKKSDAAWVDLPPPSISWESALAYFTSKGLNLQDMVTLLAFQSNPVRIMALKLTKDAISLISSGNWQAPDVKPVLQVLQIRRVQTPTEKKERYMLVLSDGSFDEKDAILATHPSDLVRSQQLQRGSIVQLNEFVHSTIRDRMIIIVIDVDVIQTSCYRTVSIAGLNPYRDRWTIKARVIAKAEIRRCYSNAKGEGEVFSFDLVDHTDGGEIRATCFNDVAHQFYDLIRVGKVYFISDGKIKPAQKAYDCLKNDHEIRLDHMSTIWPCLEDVDN</sequence>
<dbReference type="SUPFAM" id="SSF48113">
    <property type="entry name" value="Heme-dependent peroxidases"/>
    <property type="match status" value="1"/>
</dbReference>
<keyword evidence="7 14" id="KW-0479">Metal-binding</keyword>
<keyword evidence="11" id="KW-0408">Iron</keyword>
<dbReference type="Gene3D" id="2.40.50.140">
    <property type="entry name" value="Nucleic acid-binding proteins"/>
    <property type="match status" value="2"/>
</dbReference>
<keyword evidence="17" id="KW-0732">Signal</keyword>
<keyword evidence="20" id="KW-1185">Reference proteome</keyword>
<dbReference type="CDD" id="cd04474">
    <property type="entry name" value="RPA1_DBD_A"/>
    <property type="match status" value="1"/>
</dbReference>
<evidence type="ECO:0000256" key="16">
    <source>
        <dbReference type="RuleBase" id="RU004241"/>
    </source>
</evidence>
<comment type="catalytic activity">
    <reaction evidence="1">
        <text>2 a phenolic donor + H2O2 = 2 a phenolic radical donor + 2 H2O</text>
        <dbReference type="Rhea" id="RHEA:56136"/>
        <dbReference type="ChEBI" id="CHEBI:15377"/>
        <dbReference type="ChEBI" id="CHEBI:16240"/>
        <dbReference type="ChEBI" id="CHEBI:139520"/>
        <dbReference type="ChEBI" id="CHEBI:139521"/>
        <dbReference type="EC" id="1.11.1.7"/>
    </reaction>
</comment>
<feature type="disulfide bond" evidence="15">
    <location>
        <begin position="48"/>
        <end position="123"/>
    </location>
</feature>
<dbReference type="EMBL" id="JBCNJP010000027">
    <property type="protein sequence ID" value="KAK9052771.1"/>
    <property type="molecule type" value="Genomic_DNA"/>
</dbReference>
<keyword evidence="14" id="KW-0106">Calcium</keyword>
<evidence type="ECO:0000256" key="15">
    <source>
        <dbReference type="PIRSR" id="PIRSR600823-5"/>
    </source>
</evidence>
<dbReference type="AlphaFoldDB" id="A0AAP0GKH7"/>
<evidence type="ECO:0000313" key="20">
    <source>
        <dbReference type="Proteomes" id="UP001408789"/>
    </source>
</evidence>
<dbReference type="PROSITE" id="PS50873">
    <property type="entry name" value="PEROXIDASE_4"/>
    <property type="match status" value="1"/>
</dbReference>
<evidence type="ECO:0000256" key="4">
    <source>
        <dbReference type="ARBA" id="ARBA00012313"/>
    </source>
</evidence>
<feature type="binding site" evidence="14">
    <location>
        <position position="82"/>
    </location>
    <ligand>
        <name>Ca(2+)</name>
        <dbReference type="ChEBI" id="CHEBI:29108"/>
        <label>1</label>
    </ligand>
</feature>
<feature type="binding site" evidence="14">
    <location>
        <position position="97"/>
    </location>
    <ligand>
        <name>Ca(2+)</name>
        <dbReference type="ChEBI" id="CHEBI:29108"/>
        <label>1</label>
    </ligand>
</feature>
<dbReference type="GO" id="GO:0005634">
    <property type="term" value="C:nucleus"/>
    <property type="evidence" value="ECO:0007669"/>
    <property type="project" value="InterPro"/>
</dbReference>
<accession>A0AAP0GKH7</accession>
<dbReference type="GO" id="GO:0003677">
    <property type="term" value="F:DNA binding"/>
    <property type="evidence" value="ECO:0007669"/>
    <property type="project" value="UniProtKB-KW"/>
</dbReference>
<dbReference type="Gene3D" id="1.10.520.10">
    <property type="match status" value="1"/>
</dbReference>
<evidence type="ECO:0000256" key="14">
    <source>
        <dbReference type="PIRSR" id="PIRSR600823-3"/>
    </source>
</evidence>
<dbReference type="InterPro" id="IPR007199">
    <property type="entry name" value="Rep_factor-A_N"/>
</dbReference>
<evidence type="ECO:0000256" key="10">
    <source>
        <dbReference type="ARBA" id="ARBA00023002"/>
    </source>
</evidence>